<evidence type="ECO:0000259" key="10">
    <source>
        <dbReference type="Pfam" id="PF17745"/>
    </source>
</evidence>
<dbReference type="Gene3D" id="1.10.20.120">
    <property type="match status" value="1"/>
</dbReference>
<dbReference type="GO" id="GO:0005654">
    <property type="term" value="C:nucleoplasm"/>
    <property type="evidence" value="ECO:0007669"/>
    <property type="project" value="TreeGrafter"/>
</dbReference>
<dbReference type="InterPro" id="IPR019024">
    <property type="entry name" value="RNase_H2_suB_wHTH"/>
</dbReference>
<feature type="compositionally biased region" description="Basic and acidic residues" evidence="8">
    <location>
        <begin position="276"/>
        <end position="290"/>
    </location>
</feature>
<feature type="compositionally biased region" description="Polar residues" evidence="8">
    <location>
        <begin position="294"/>
        <end position="307"/>
    </location>
</feature>
<comment type="similarity">
    <text evidence="2">Belongs to the RNase H2 subunit B family.</text>
</comment>
<keyword evidence="12" id="KW-1185">Reference proteome</keyword>
<evidence type="ECO:0000256" key="1">
    <source>
        <dbReference type="ARBA" id="ARBA00004123"/>
    </source>
</evidence>
<dbReference type="Proteomes" id="UP000789524">
    <property type="component" value="Unassembled WGS sequence"/>
</dbReference>
<dbReference type="PANTHER" id="PTHR13383:SF11">
    <property type="entry name" value="RIBONUCLEASE H2 SUBUNIT B"/>
    <property type="match status" value="1"/>
</dbReference>
<dbReference type="Pfam" id="PF17745">
    <property type="entry name" value="Ydr279_N"/>
    <property type="match status" value="1"/>
</dbReference>
<dbReference type="AlphaFoldDB" id="A0A8J2R1E5"/>
<dbReference type="Gene3D" id="2.20.25.530">
    <property type="match status" value="1"/>
</dbReference>
<name>A0A8J2R1E5_9NEOP</name>
<protein>
    <recommendedName>
        <fullName evidence="4">Ribonuclease H2 subunit B</fullName>
    </recommendedName>
    <alternativeName>
        <fullName evidence="7">Ribonuclease HI subunit B</fullName>
    </alternativeName>
</protein>
<evidence type="ECO:0000313" key="11">
    <source>
        <dbReference type="EMBL" id="CAG9576041.1"/>
    </source>
</evidence>
<evidence type="ECO:0000313" key="12">
    <source>
        <dbReference type="Proteomes" id="UP000789524"/>
    </source>
</evidence>
<keyword evidence="5" id="KW-0539">Nucleus</keyword>
<evidence type="ECO:0000256" key="4">
    <source>
        <dbReference type="ARBA" id="ARBA00019062"/>
    </source>
</evidence>
<reference evidence="11" key="1">
    <citation type="submission" date="2021-09" db="EMBL/GenBank/DDBJ databases">
        <authorList>
            <person name="Martin H S."/>
        </authorList>
    </citation>
    <scope>NUCLEOTIDE SEQUENCE</scope>
</reference>
<evidence type="ECO:0000256" key="6">
    <source>
        <dbReference type="ARBA" id="ARBA00024778"/>
    </source>
</evidence>
<sequence length="307" mass="35165">MTTRSKRKAEPPESKDVLTKKRIENSWILLVKEDLLKNDNFSIITLPHPAHGGPSKYCLDQANLKIYEIVTFKEDYRSWFIDDTVKSDGSLMMVTPINPLFLVLPKLRQKCCDRAMPLEDLLSEKGFDKLISFFNDLNAIGDLKGSADLKAYKYNEEKTLMWLEQKIRKLSQILKDRNIHVTSGAISATFVASTVNSDKVDEEFYLKYAHGIVSEYLEDHLIKLLEERFNFKSDLIEQVGNKRKSEMGDSNEIMKKIKFEADETENKPIVNNVVPDVKKPKQLTSKEKARQKAASGTKTISSFFSKS</sequence>
<accession>A0A8J2R1E5</accession>
<evidence type="ECO:0000256" key="8">
    <source>
        <dbReference type="SAM" id="MobiDB-lite"/>
    </source>
</evidence>
<dbReference type="GO" id="GO:0032299">
    <property type="term" value="C:ribonuclease H2 complex"/>
    <property type="evidence" value="ECO:0007669"/>
    <property type="project" value="InterPro"/>
</dbReference>
<feature type="domain" description="Rnh202 triple barrel" evidence="10">
    <location>
        <begin position="38"/>
        <end position="98"/>
    </location>
</feature>
<evidence type="ECO:0000259" key="9">
    <source>
        <dbReference type="Pfam" id="PF09468"/>
    </source>
</evidence>
<evidence type="ECO:0000256" key="2">
    <source>
        <dbReference type="ARBA" id="ARBA00009823"/>
    </source>
</evidence>
<feature type="domain" description="Ribonuclease H2 subunit B wHTH" evidence="9">
    <location>
        <begin position="101"/>
        <end position="225"/>
    </location>
</feature>
<dbReference type="PANTHER" id="PTHR13383">
    <property type="entry name" value="RIBONUCLEASE H2 SUBUNIT B"/>
    <property type="match status" value="1"/>
</dbReference>
<feature type="region of interest" description="Disordered" evidence="8">
    <location>
        <begin position="274"/>
        <end position="307"/>
    </location>
</feature>
<evidence type="ECO:0000256" key="3">
    <source>
        <dbReference type="ARBA" id="ARBA00011277"/>
    </source>
</evidence>
<dbReference type="GO" id="GO:0006401">
    <property type="term" value="P:RNA catabolic process"/>
    <property type="evidence" value="ECO:0007669"/>
    <property type="project" value="TreeGrafter"/>
</dbReference>
<comment type="subcellular location">
    <subcellularLocation>
        <location evidence="1">Nucleus</location>
    </subcellularLocation>
</comment>
<organism evidence="11 12">
    <name type="scientific">Danaus chrysippus</name>
    <name type="common">African queen</name>
    <dbReference type="NCBI Taxonomy" id="151541"/>
    <lineage>
        <taxon>Eukaryota</taxon>
        <taxon>Metazoa</taxon>
        <taxon>Ecdysozoa</taxon>
        <taxon>Arthropoda</taxon>
        <taxon>Hexapoda</taxon>
        <taxon>Insecta</taxon>
        <taxon>Pterygota</taxon>
        <taxon>Neoptera</taxon>
        <taxon>Endopterygota</taxon>
        <taxon>Lepidoptera</taxon>
        <taxon>Glossata</taxon>
        <taxon>Ditrysia</taxon>
        <taxon>Papilionoidea</taxon>
        <taxon>Nymphalidae</taxon>
        <taxon>Danainae</taxon>
        <taxon>Danaini</taxon>
        <taxon>Danaina</taxon>
        <taxon>Danaus</taxon>
        <taxon>Anosia</taxon>
    </lineage>
</organism>
<dbReference type="EMBL" id="CAKASE010000074">
    <property type="protein sequence ID" value="CAG9576041.1"/>
    <property type="molecule type" value="Genomic_DNA"/>
</dbReference>
<dbReference type="InterPro" id="IPR040456">
    <property type="entry name" value="RNase_H2_suB"/>
</dbReference>
<evidence type="ECO:0000256" key="7">
    <source>
        <dbReference type="ARBA" id="ARBA00033464"/>
    </source>
</evidence>
<dbReference type="Pfam" id="PF09468">
    <property type="entry name" value="RNase_H2-Ydr279"/>
    <property type="match status" value="1"/>
</dbReference>
<comment type="function">
    <text evidence="6">Non catalytic subunit of RNase H2, an endonuclease that specifically degrades the RNA of RNA:DNA hybrids. Participates in DNA replication, possibly by mediating the removal of lagging-strand Okazaki fragment RNA primers during DNA replication. Mediates the excision of single ribonucleotides from DNA:RNA duplexes.</text>
</comment>
<gene>
    <name evidence="11" type="ORF">DCHRY22_LOCUS11807</name>
</gene>
<evidence type="ECO:0000256" key="5">
    <source>
        <dbReference type="ARBA" id="ARBA00023242"/>
    </source>
</evidence>
<dbReference type="OrthoDB" id="29098at2759"/>
<comment type="caution">
    <text evidence="11">The sequence shown here is derived from an EMBL/GenBank/DDBJ whole genome shotgun (WGS) entry which is preliminary data.</text>
</comment>
<dbReference type="CDD" id="cd09270">
    <property type="entry name" value="RNase_H2-B"/>
    <property type="match status" value="1"/>
</dbReference>
<proteinExistence type="inferred from homology"/>
<dbReference type="FunFam" id="1.10.20.120:FF:000002">
    <property type="entry name" value="Ribonuclease H2 subunit B"/>
    <property type="match status" value="1"/>
</dbReference>
<comment type="subunit">
    <text evidence="3">The RNase H2 complex is a heterotrimer composed of the catalytic subunit RNASEH2A and the non-catalytic subunits RNASEH2B and RNASEH2C.</text>
</comment>
<dbReference type="InterPro" id="IPR041195">
    <property type="entry name" value="Rnh202_N"/>
</dbReference>